<feature type="transmembrane region" description="Helical" evidence="8">
    <location>
        <begin position="785"/>
        <end position="805"/>
    </location>
</feature>
<evidence type="ECO:0000256" key="3">
    <source>
        <dbReference type="ARBA" id="ARBA00022692"/>
    </source>
</evidence>
<evidence type="ECO:0000313" key="10">
    <source>
        <dbReference type="EnsemblMetazoa" id="CLYHEMP023014.2"/>
    </source>
</evidence>
<dbReference type="EnsemblMetazoa" id="CLYHEMT023014.2">
    <property type="protein sequence ID" value="CLYHEMP023014.2"/>
    <property type="gene ID" value="CLYHEMG023014"/>
</dbReference>
<comment type="subcellular location">
    <subcellularLocation>
        <location evidence="1">Membrane</location>
        <topology evidence="1">Multi-pass membrane protein</topology>
    </subcellularLocation>
</comment>
<keyword evidence="11" id="KW-1185">Reference proteome</keyword>
<organism evidence="10 11">
    <name type="scientific">Clytia hemisphaerica</name>
    <dbReference type="NCBI Taxonomy" id="252671"/>
    <lineage>
        <taxon>Eukaryota</taxon>
        <taxon>Metazoa</taxon>
        <taxon>Cnidaria</taxon>
        <taxon>Hydrozoa</taxon>
        <taxon>Hydroidolina</taxon>
        <taxon>Leptothecata</taxon>
        <taxon>Obeliida</taxon>
        <taxon>Clytiidae</taxon>
        <taxon>Clytia</taxon>
    </lineage>
</organism>
<feature type="signal peptide" evidence="9">
    <location>
        <begin position="1"/>
        <end position="21"/>
    </location>
</feature>
<dbReference type="RefSeq" id="XP_066930486.1">
    <property type="nucleotide sequence ID" value="XM_067074385.1"/>
</dbReference>
<dbReference type="PANTHER" id="PTHR22730:SF1">
    <property type="entry name" value="PROMININ-LIKE PROTEIN"/>
    <property type="match status" value="1"/>
</dbReference>
<accession>A0A7M5XGL1</accession>
<evidence type="ECO:0000256" key="2">
    <source>
        <dbReference type="ARBA" id="ARBA00006058"/>
    </source>
</evidence>
<keyword evidence="4 8" id="KW-1133">Transmembrane helix</keyword>
<dbReference type="OrthoDB" id="6229420at2759"/>
<reference evidence="10" key="1">
    <citation type="submission" date="2021-01" db="UniProtKB">
        <authorList>
            <consortium name="EnsemblMetazoa"/>
        </authorList>
    </citation>
    <scope>IDENTIFICATION</scope>
</reference>
<dbReference type="Pfam" id="PF05478">
    <property type="entry name" value="Prominin"/>
    <property type="match status" value="1"/>
</dbReference>
<protein>
    <recommendedName>
        <fullName evidence="12">Prominin protein</fullName>
    </recommendedName>
</protein>
<keyword evidence="5 8" id="KW-0472">Membrane</keyword>
<evidence type="ECO:0000256" key="1">
    <source>
        <dbReference type="ARBA" id="ARBA00004141"/>
    </source>
</evidence>
<evidence type="ECO:0000256" key="9">
    <source>
        <dbReference type="SAM" id="SignalP"/>
    </source>
</evidence>
<keyword evidence="9" id="KW-0732">Signal</keyword>
<dbReference type="AlphaFoldDB" id="A0A7M5XGL1"/>
<evidence type="ECO:0000256" key="8">
    <source>
        <dbReference type="SAM" id="Phobius"/>
    </source>
</evidence>
<evidence type="ECO:0008006" key="12">
    <source>
        <dbReference type="Google" id="ProtNLM"/>
    </source>
</evidence>
<evidence type="ECO:0000256" key="7">
    <source>
        <dbReference type="SAM" id="MobiDB-lite"/>
    </source>
</evidence>
<comment type="similarity">
    <text evidence="2">Belongs to the prominin family.</text>
</comment>
<evidence type="ECO:0000256" key="6">
    <source>
        <dbReference type="ARBA" id="ARBA00023180"/>
    </source>
</evidence>
<sequence>MDTAFLTCCILLLSQCSFIFGARCNKQLIPDQNKNIKFEDLNGDIEPTKLSTEYDAAGLQPLFNLANSFMNTVQGEKLSEEFKGLNFDDITNDENRDKLIKYETPVAIAAGFGVLFMLVMPFVGLFFCCCRCCGKCGGKRYQSQKAADRHSCCVIMTVILFIISVMMLCGCMFMFVTNSRTHETAQDLSSTYNKAVDSVVGVVNSTKNVLEYDIAGEFVPCLLDAIKHELGPYGIRSNFGDPLQKFISDNVTAALDTADDMAKRVDTLKVDLDAIKAKSDDLKSDGSSLNNNLTTIRDTDLENAKIGCGGEPQCVALIDGFKNKITMEVNFDNLPDIQSSIDEVDEAVSLNISEQVQVGRKTLKDIPTTVQTKAQSSVDSVLSSINDIQGELDKEVNNIVKSLDDAITTQEAKYKDYAKYFDQSNENFKYENYRYYAYIGLSALMAFIVLLLFGGLALGICGYHREDSPSNRTKKATCGGHCLMASVGFMFIFAFFLMLFCTIWYVLGIHLHFVCRDLKDATLLDTILSDQMNLKLEDNRPEVSVQNTLNNCRKNLPLYKALGGETVFNITSKFNFRTLADDIDSKLDGISIDLTDQVLVTQDVQDALKNLKTNDVSSINFTEFFAILDESITKFNLTEVANNVTAAAQSLNATKPSTSNELLAIATKLKTLDSLTIPNIISKANAIKPDVTKVQNLAVTLQDDASVLLDQLLSSESFIQTKTAGEVISLVSKFAALILDWLMEGTEFLVNQALNNILKCKPISDLYDGLVSTLLCDDIVQNANGFWLGLGWCLLFFVPAIILAVKLAKYYRRMEYDSGLDQFEHPPYNDKIPLQTYETTEGGGGGQERSSLYGGGGAHGRGYGGTDPMLMADDLEYDHHPPPPYQNQGYANH</sequence>
<dbReference type="PANTHER" id="PTHR22730">
    <property type="entry name" value="PROMININ PROM PROTEIN"/>
    <property type="match status" value="1"/>
</dbReference>
<dbReference type="Proteomes" id="UP000594262">
    <property type="component" value="Unplaced"/>
</dbReference>
<name>A0A7M5XGL1_9CNID</name>
<feature type="transmembrane region" description="Helical" evidence="8">
    <location>
        <begin position="435"/>
        <end position="461"/>
    </location>
</feature>
<evidence type="ECO:0000256" key="4">
    <source>
        <dbReference type="ARBA" id="ARBA00022989"/>
    </source>
</evidence>
<evidence type="ECO:0000256" key="5">
    <source>
        <dbReference type="ARBA" id="ARBA00023136"/>
    </source>
</evidence>
<feature type="transmembrane region" description="Helical" evidence="8">
    <location>
        <begin position="151"/>
        <end position="176"/>
    </location>
</feature>
<dbReference type="GO" id="GO:0016020">
    <property type="term" value="C:membrane"/>
    <property type="evidence" value="ECO:0007669"/>
    <property type="project" value="UniProtKB-SubCell"/>
</dbReference>
<feature type="chain" id="PRO_5029727777" description="Prominin protein" evidence="9">
    <location>
        <begin position="22"/>
        <end position="893"/>
    </location>
</feature>
<feature type="region of interest" description="Disordered" evidence="7">
    <location>
        <begin position="872"/>
        <end position="893"/>
    </location>
</feature>
<dbReference type="InterPro" id="IPR008795">
    <property type="entry name" value="Prominin"/>
</dbReference>
<dbReference type="GeneID" id="136818020"/>
<feature type="transmembrane region" description="Helical" evidence="8">
    <location>
        <begin position="482"/>
        <end position="507"/>
    </location>
</feature>
<proteinExistence type="inferred from homology"/>
<feature type="transmembrane region" description="Helical" evidence="8">
    <location>
        <begin position="106"/>
        <end position="130"/>
    </location>
</feature>
<keyword evidence="3 8" id="KW-0812">Transmembrane</keyword>
<evidence type="ECO:0000313" key="11">
    <source>
        <dbReference type="Proteomes" id="UP000594262"/>
    </source>
</evidence>
<keyword evidence="6" id="KW-0325">Glycoprotein</keyword>